<dbReference type="PROSITE" id="PS50173">
    <property type="entry name" value="UMUC"/>
    <property type="match status" value="1"/>
</dbReference>
<reference evidence="17 18" key="1">
    <citation type="submission" date="2017-08" db="EMBL/GenBank/DDBJ databases">
        <title>Comparative genomics of non-oral Prevotella species.</title>
        <authorList>
            <person name="Accetto T."/>
            <person name="Nograsek B."/>
            <person name="Avgustin G."/>
        </authorList>
    </citation>
    <scope>NUCLEOTIDE SEQUENCE [LARGE SCALE GENOMIC DNA]</scope>
    <source>
        <strain evidence="17 18">TC1-1</strain>
    </source>
</reference>
<evidence type="ECO:0000256" key="6">
    <source>
        <dbReference type="ARBA" id="ARBA00022695"/>
    </source>
</evidence>
<keyword evidence="12 15" id="KW-0238">DNA-binding</keyword>
<dbReference type="InterPro" id="IPR053848">
    <property type="entry name" value="IMS_HHH_1"/>
</dbReference>
<dbReference type="Proteomes" id="UP000216189">
    <property type="component" value="Unassembled WGS sequence"/>
</dbReference>
<keyword evidence="4 15" id="KW-0963">Cytoplasm</keyword>
<dbReference type="InterPro" id="IPR022880">
    <property type="entry name" value="DNApol_IV"/>
</dbReference>
<evidence type="ECO:0000256" key="5">
    <source>
        <dbReference type="ARBA" id="ARBA00022679"/>
    </source>
</evidence>
<sequence length="363" mass="41527">MDRRKIIHIDMDAFFASVEQRDHPEWSGKPLAVCRDGDRGVVSTASYEARKYGVHSAMSIQMAKRLCPNLIIAASHHSYYAKISHQIHEIFQDYTDKIEPISIDEAFLDVTVNKKGSDLAVDIAKEIKQRIFETVHLTASAGISYNKFLAKIASDYRKPDGLFVIHPDKALDFIAQLPIEKFWGVGPKTALRMHHVGIFNGLQLRQCSVNHLKELFGKSGPVFYNFARGIDERPVISEHVRKSVGCEQTFLEDISIRSSVIIALYHIVLELVERLKKDDFRGKTLTLKIKYGDFTQKSKSITQQKYLREKDTILPLAKQLLTQFRFDANHPIRLMGLSVSNPHEEVIDTEPHWEEGFLDFDFT</sequence>
<keyword evidence="11 15" id="KW-0239">DNA-directed DNA polymerase</keyword>
<dbReference type="InterPro" id="IPR043502">
    <property type="entry name" value="DNA/RNA_pol_sf"/>
</dbReference>
<dbReference type="InterPro" id="IPR043128">
    <property type="entry name" value="Rev_trsase/Diguanyl_cyclase"/>
</dbReference>
<dbReference type="InterPro" id="IPR017961">
    <property type="entry name" value="DNA_pol_Y-fam_little_finger"/>
</dbReference>
<dbReference type="InterPro" id="IPR050116">
    <property type="entry name" value="DNA_polymerase-Y"/>
</dbReference>
<dbReference type="PANTHER" id="PTHR11076">
    <property type="entry name" value="DNA REPAIR POLYMERASE UMUC / TRANSFERASE FAMILY MEMBER"/>
    <property type="match status" value="1"/>
</dbReference>
<feature type="domain" description="UmuC" evidence="16">
    <location>
        <begin position="6"/>
        <end position="186"/>
    </location>
</feature>
<comment type="subcellular location">
    <subcellularLocation>
        <location evidence="1 15">Cytoplasm</location>
    </subcellularLocation>
</comment>
<dbReference type="Gene3D" id="3.30.70.270">
    <property type="match status" value="1"/>
</dbReference>
<feature type="binding site" evidence="15">
    <location>
        <position position="10"/>
    </location>
    <ligand>
        <name>Mg(2+)</name>
        <dbReference type="ChEBI" id="CHEBI:18420"/>
    </ligand>
</feature>
<feature type="active site" evidence="15">
    <location>
        <position position="105"/>
    </location>
</feature>
<evidence type="ECO:0000313" key="18">
    <source>
        <dbReference type="Proteomes" id="UP000216189"/>
    </source>
</evidence>
<feature type="binding site" evidence="15">
    <location>
        <position position="104"/>
    </location>
    <ligand>
        <name>Mg(2+)</name>
        <dbReference type="ChEBI" id="CHEBI:18420"/>
    </ligand>
</feature>
<dbReference type="RefSeq" id="WP_094448309.1">
    <property type="nucleotide sequence ID" value="NZ_CP091801.1"/>
</dbReference>
<dbReference type="SUPFAM" id="SSF56672">
    <property type="entry name" value="DNA/RNA polymerases"/>
    <property type="match status" value="1"/>
</dbReference>
<evidence type="ECO:0000256" key="8">
    <source>
        <dbReference type="ARBA" id="ARBA00022723"/>
    </source>
</evidence>
<dbReference type="Pfam" id="PF21999">
    <property type="entry name" value="IMS_HHH_1"/>
    <property type="match status" value="1"/>
</dbReference>
<dbReference type="InterPro" id="IPR001126">
    <property type="entry name" value="UmuC"/>
</dbReference>
<gene>
    <name evidence="15" type="primary">dinB</name>
    <name evidence="17" type="ORF">CIK91_05535</name>
</gene>
<evidence type="ECO:0000256" key="7">
    <source>
        <dbReference type="ARBA" id="ARBA00022705"/>
    </source>
</evidence>
<keyword evidence="9 15" id="KW-0227">DNA damage</keyword>
<comment type="similarity">
    <text evidence="2 15">Belongs to the DNA polymerase type-Y family.</text>
</comment>
<evidence type="ECO:0000256" key="4">
    <source>
        <dbReference type="ARBA" id="ARBA00022490"/>
    </source>
</evidence>
<dbReference type="SUPFAM" id="SSF100879">
    <property type="entry name" value="Lesion bypass DNA polymerase (Y-family), little finger domain"/>
    <property type="match status" value="1"/>
</dbReference>
<dbReference type="EC" id="2.7.7.7" evidence="15"/>
<keyword evidence="8 15" id="KW-0479">Metal-binding</keyword>
<keyword evidence="10 15" id="KW-0460">Magnesium</keyword>
<evidence type="ECO:0000256" key="9">
    <source>
        <dbReference type="ARBA" id="ARBA00022763"/>
    </source>
</evidence>
<dbReference type="NCBIfam" id="NF002677">
    <property type="entry name" value="PRK02406.1"/>
    <property type="match status" value="1"/>
</dbReference>
<dbReference type="PANTHER" id="PTHR11076:SF33">
    <property type="entry name" value="DNA POLYMERASE KAPPA"/>
    <property type="match status" value="1"/>
</dbReference>
<dbReference type="Pfam" id="PF00817">
    <property type="entry name" value="IMS"/>
    <property type="match status" value="1"/>
</dbReference>
<comment type="caution">
    <text evidence="17">The sequence shown here is derived from an EMBL/GenBank/DDBJ whole genome shotgun (WGS) entry which is preliminary data.</text>
</comment>
<dbReference type="Gene3D" id="3.30.1490.100">
    <property type="entry name" value="DNA polymerase, Y-family, little finger domain"/>
    <property type="match status" value="1"/>
</dbReference>
<feature type="site" description="Substrate discrimination" evidence="15">
    <location>
        <position position="15"/>
    </location>
</feature>
<evidence type="ECO:0000256" key="11">
    <source>
        <dbReference type="ARBA" id="ARBA00022932"/>
    </source>
</evidence>
<name>A0ABX4EI49_SEGBR</name>
<keyword evidence="6 15" id="KW-0548">Nucleotidyltransferase</keyword>
<evidence type="ECO:0000259" key="16">
    <source>
        <dbReference type="PROSITE" id="PS50173"/>
    </source>
</evidence>
<dbReference type="HAMAP" id="MF_01113">
    <property type="entry name" value="DNApol_IV"/>
    <property type="match status" value="1"/>
</dbReference>
<organism evidence="17 18">
    <name type="scientific">Segatella bryantii</name>
    <name type="common">Prevotella bryantii</name>
    <dbReference type="NCBI Taxonomy" id="77095"/>
    <lineage>
        <taxon>Bacteria</taxon>
        <taxon>Pseudomonadati</taxon>
        <taxon>Bacteroidota</taxon>
        <taxon>Bacteroidia</taxon>
        <taxon>Bacteroidales</taxon>
        <taxon>Prevotellaceae</taxon>
        <taxon>Segatella</taxon>
    </lineage>
</organism>
<evidence type="ECO:0000256" key="15">
    <source>
        <dbReference type="HAMAP-Rule" id="MF_01113"/>
    </source>
</evidence>
<evidence type="ECO:0000256" key="3">
    <source>
        <dbReference type="ARBA" id="ARBA00022457"/>
    </source>
</evidence>
<evidence type="ECO:0000256" key="13">
    <source>
        <dbReference type="ARBA" id="ARBA00023204"/>
    </source>
</evidence>
<accession>A0ABX4EI49</accession>
<dbReference type="Pfam" id="PF11799">
    <property type="entry name" value="IMS_C"/>
    <property type="match status" value="1"/>
</dbReference>
<keyword evidence="13 15" id="KW-0234">DNA repair</keyword>
<dbReference type="Gene3D" id="3.40.1170.60">
    <property type="match status" value="1"/>
</dbReference>
<comment type="cofactor">
    <cofactor evidence="15">
        <name>Mg(2+)</name>
        <dbReference type="ChEBI" id="CHEBI:18420"/>
    </cofactor>
    <text evidence="15">Binds 2 magnesium ions per subunit.</text>
</comment>
<evidence type="ECO:0000256" key="14">
    <source>
        <dbReference type="ARBA" id="ARBA00049244"/>
    </source>
</evidence>
<dbReference type="InterPro" id="IPR036775">
    <property type="entry name" value="DNA_pol_Y-fam_lit_finger_sf"/>
</dbReference>
<protein>
    <recommendedName>
        <fullName evidence="15">DNA polymerase IV</fullName>
        <shortName evidence="15">Pol IV</shortName>
        <ecNumber evidence="15">2.7.7.7</ecNumber>
    </recommendedName>
</protein>
<evidence type="ECO:0000313" key="17">
    <source>
        <dbReference type="EMBL" id="OYP55799.1"/>
    </source>
</evidence>
<dbReference type="CDD" id="cd03586">
    <property type="entry name" value="PolY_Pol_IV_kappa"/>
    <property type="match status" value="1"/>
</dbReference>
<comment type="catalytic activity">
    <reaction evidence="14 15">
        <text>DNA(n) + a 2'-deoxyribonucleoside 5'-triphosphate = DNA(n+1) + diphosphate</text>
        <dbReference type="Rhea" id="RHEA:22508"/>
        <dbReference type="Rhea" id="RHEA-COMP:17339"/>
        <dbReference type="Rhea" id="RHEA-COMP:17340"/>
        <dbReference type="ChEBI" id="CHEBI:33019"/>
        <dbReference type="ChEBI" id="CHEBI:61560"/>
        <dbReference type="ChEBI" id="CHEBI:173112"/>
        <dbReference type="EC" id="2.7.7.7"/>
    </reaction>
</comment>
<proteinExistence type="inferred from homology"/>
<evidence type="ECO:0000256" key="2">
    <source>
        <dbReference type="ARBA" id="ARBA00010945"/>
    </source>
</evidence>
<keyword evidence="3 15" id="KW-0515">Mutator protein</keyword>
<evidence type="ECO:0000256" key="1">
    <source>
        <dbReference type="ARBA" id="ARBA00004496"/>
    </source>
</evidence>
<evidence type="ECO:0000256" key="10">
    <source>
        <dbReference type="ARBA" id="ARBA00022842"/>
    </source>
</evidence>
<keyword evidence="7 15" id="KW-0235">DNA replication</keyword>
<dbReference type="EMBL" id="NPJF01000026">
    <property type="protein sequence ID" value="OYP55799.1"/>
    <property type="molecule type" value="Genomic_DNA"/>
</dbReference>
<keyword evidence="5 15" id="KW-0808">Transferase</keyword>
<evidence type="ECO:0000256" key="12">
    <source>
        <dbReference type="ARBA" id="ARBA00023125"/>
    </source>
</evidence>
<keyword evidence="18" id="KW-1185">Reference proteome</keyword>
<dbReference type="Gene3D" id="1.10.150.20">
    <property type="entry name" value="5' to 3' exonuclease, C-terminal subdomain"/>
    <property type="match status" value="1"/>
</dbReference>
<comment type="subunit">
    <text evidence="15">Monomer.</text>
</comment>
<comment type="function">
    <text evidence="15">Poorly processive, error-prone DNA polymerase involved in untargeted mutagenesis. Copies undamaged DNA at stalled replication forks, which arise in vivo from mismatched or misaligned primer ends. These misaligned primers can be extended by PolIV. Exhibits no 3'-5' exonuclease (proofreading) activity. May be involved in translesional synthesis, in conjunction with the beta clamp from PolIII.</text>
</comment>